<evidence type="ECO:0000313" key="3">
    <source>
        <dbReference type="Proteomes" id="UP000563151"/>
    </source>
</evidence>
<dbReference type="InterPro" id="IPR036866">
    <property type="entry name" value="RibonucZ/Hydroxyglut_hydro"/>
</dbReference>
<accession>A0A923ED77</accession>
<dbReference type="GO" id="GO:0016740">
    <property type="term" value="F:transferase activity"/>
    <property type="evidence" value="ECO:0007669"/>
    <property type="project" value="TreeGrafter"/>
</dbReference>
<dbReference type="PANTHER" id="PTHR13754:SF13">
    <property type="entry name" value="METALLO-BETA-LACTAMASE SUPERFAMILY PROTEIN (AFU_ORTHOLOGUE AFUA_3G07630)"/>
    <property type="match status" value="1"/>
</dbReference>
<evidence type="ECO:0000313" key="2">
    <source>
        <dbReference type="EMBL" id="MBC2399874.1"/>
    </source>
</evidence>
<dbReference type="SMART" id="SM00849">
    <property type="entry name" value="Lactamase_B"/>
    <property type="match status" value="1"/>
</dbReference>
<dbReference type="InterPro" id="IPR001279">
    <property type="entry name" value="Metallo-B-lactamas"/>
</dbReference>
<name>A0A923ED77_CLOTT</name>
<organism evidence="2 3">
    <name type="scientific">Clostridium tetanomorphum</name>
    <dbReference type="NCBI Taxonomy" id="1553"/>
    <lineage>
        <taxon>Bacteria</taxon>
        <taxon>Bacillati</taxon>
        <taxon>Bacillota</taxon>
        <taxon>Clostridia</taxon>
        <taxon>Eubacteriales</taxon>
        <taxon>Clostridiaceae</taxon>
        <taxon>Clostridium</taxon>
    </lineage>
</organism>
<evidence type="ECO:0000259" key="1">
    <source>
        <dbReference type="SMART" id="SM00849"/>
    </source>
</evidence>
<protein>
    <submittedName>
        <fullName evidence="2">MBL fold metallo-hydrolase</fullName>
    </submittedName>
</protein>
<dbReference type="CDD" id="cd07713">
    <property type="entry name" value="DHPS-like_MBL-fold"/>
    <property type="match status" value="1"/>
</dbReference>
<keyword evidence="3" id="KW-1185">Reference proteome</keyword>
<dbReference type="Proteomes" id="UP000563151">
    <property type="component" value="Unassembled WGS sequence"/>
</dbReference>
<dbReference type="InterPro" id="IPR052926">
    <property type="entry name" value="Metallo-beta-lactamase_dom"/>
</dbReference>
<dbReference type="Gene3D" id="3.60.15.10">
    <property type="entry name" value="Ribonuclease Z/Hydroxyacylglutathione hydrolase-like"/>
    <property type="match status" value="1"/>
</dbReference>
<feature type="domain" description="Metallo-beta-lactamase" evidence="1">
    <location>
        <begin position="20"/>
        <end position="250"/>
    </location>
</feature>
<dbReference type="PANTHER" id="PTHR13754">
    <property type="entry name" value="METALLO-BETA-LACTAMASE SUPERFAMILY PROTEIN"/>
    <property type="match status" value="1"/>
</dbReference>
<dbReference type="AlphaFoldDB" id="A0A923ED77"/>
<dbReference type="SUPFAM" id="SSF56281">
    <property type="entry name" value="Metallo-hydrolase/oxidoreductase"/>
    <property type="match status" value="1"/>
</dbReference>
<dbReference type="Pfam" id="PF00753">
    <property type="entry name" value="Lactamase_B"/>
    <property type="match status" value="1"/>
</dbReference>
<reference evidence="2 3" key="1">
    <citation type="submission" date="2020-04" db="EMBL/GenBank/DDBJ databases">
        <title>Genomic insights into acetone-butanol-ethanol (ABE) fermentation by sequencing solventogenic clostridia strains.</title>
        <authorList>
            <person name="Brown S."/>
        </authorList>
    </citation>
    <scope>NUCLEOTIDE SEQUENCE [LARGE SCALE GENOMIC DNA]</scope>
    <source>
        <strain evidence="2 3">DJ011</strain>
    </source>
</reference>
<proteinExistence type="predicted"/>
<dbReference type="RefSeq" id="WP_035150557.1">
    <property type="nucleotide sequence ID" value="NZ_JAAZWO010000038.1"/>
</dbReference>
<gene>
    <name evidence="2" type="ORF">HGG79_19215</name>
</gene>
<comment type="caution">
    <text evidence="2">The sequence shown here is derived from an EMBL/GenBank/DDBJ whole genome shotgun (WGS) entry which is preliminary data.</text>
</comment>
<sequence length="279" mass="31933">MKILTLIENRCERDDLIAEHGLSLYIEKDNKKILLDTGESGKFIENAKTMGININDIDILVLSHGHYDHVGGVEKFLNENSKAKVYLKSAVKEECYAKRLGISKYIGIDKNILKEHFHRLVFVDKLSEIDKDIFIITDIVKEYSLPEGNKYLYIKENGELKKDDFKHELILVIKEKNGLVMFTGCAHSGILNMIKSVKNNFPKEHIKAVLGGFHLMVIPRANLSCMDQKDINYIAENIIKEKIDKVYTGHCTGREGFERLKKVLEDKVEYINTGCCINI</sequence>
<dbReference type="EMBL" id="JAAZWO010000038">
    <property type="protein sequence ID" value="MBC2399874.1"/>
    <property type="molecule type" value="Genomic_DNA"/>
</dbReference>
<dbReference type="InterPro" id="IPR041712">
    <property type="entry name" value="DHPS-like_MBL-fold"/>
</dbReference>